<dbReference type="AlphaFoldDB" id="A0A381NWD2"/>
<dbReference type="Pfam" id="PF02627">
    <property type="entry name" value="CMD"/>
    <property type="match status" value="1"/>
</dbReference>
<dbReference type="GO" id="GO:0051920">
    <property type="term" value="F:peroxiredoxin activity"/>
    <property type="evidence" value="ECO:0007669"/>
    <property type="project" value="InterPro"/>
</dbReference>
<dbReference type="Gene3D" id="1.20.1290.10">
    <property type="entry name" value="AhpD-like"/>
    <property type="match status" value="1"/>
</dbReference>
<name>A0A381NWD2_9ZZZZ</name>
<accession>A0A381NWD2</accession>
<proteinExistence type="predicted"/>
<feature type="domain" description="Carboxymuconolactone decarboxylase-like" evidence="1">
    <location>
        <begin position="44"/>
        <end position="112"/>
    </location>
</feature>
<sequence>MPHSKPIHYADAGPEVRAVYDEIKATRGVDDINNFWKHVANHPPTLKHAWESVKEAMAPGTLDSLFKEMVFVAVSASNGCKYCLRCHTDAARKQGMTDEMLGELMAVVNVATQSNILANGYQIPLDDELKD</sequence>
<dbReference type="EMBL" id="UINC01000639">
    <property type="protein sequence ID" value="SUZ58757.1"/>
    <property type="molecule type" value="Genomic_DNA"/>
</dbReference>
<dbReference type="SUPFAM" id="SSF69118">
    <property type="entry name" value="AhpD-like"/>
    <property type="match status" value="1"/>
</dbReference>
<dbReference type="InterPro" id="IPR004675">
    <property type="entry name" value="AhpD_core"/>
</dbReference>
<protein>
    <recommendedName>
        <fullName evidence="1">Carboxymuconolactone decarboxylase-like domain-containing protein</fullName>
    </recommendedName>
</protein>
<dbReference type="PANTHER" id="PTHR35446:SF2">
    <property type="entry name" value="CARBOXYMUCONOLACTONE DECARBOXYLASE-LIKE DOMAIN-CONTAINING PROTEIN"/>
    <property type="match status" value="1"/>
</dbReference>
<gene>
    <name evidence="2" type="ORF">METZ01_LOCUS11611</name>
</gene>
<dbReference type="InterPro" id="IPR029032">
    <property type="entry name" value="AhpD-like"/>
</dbReference>
<organism evidence="2">
    <name type="scientific">marine metagenome</name>
    <dbReference type="NCBI Taxonomy" id="408172"/>
    <lineage>
        <taxon>unclassified sequences</taxon>
        <taxon>metagenomes</taxon>
        <taxon>ecological metagenomes</taxon>
    </lineage>
</organism>
<dbReference type="InterPro" id="IPR003779">
    <property type="entry name" value="CMD-like"/>
</dbReference>
<evidence type="ECO:0000313" key="2">
    <source>
        <dbReference type="EMBL" id="SUZ58757.1"/>
    </source>
</evidence>
<dbReference type="NCBIfam" id="TIGR00778">
    <property type="entry name" value="ahpD_dom"/>
    <property type="match status" value="1"/>
</dbReference>
<reference evidence="2" key="1">
    <citation type="submission" date="2018-05" db="EMBL/GenBank/DDBJ databases">
        <authorList>
            <person name="Lanie J.A."/>
            <person name="Ng W.-L."/>
            <person name="Kazmierczak K.M."/>
            <person name="Andrzejewski T.M."/>
            <person name="Davidsen T.M."/>
            <person name="Wayne K.J."/>
            <person name="Tettelin H."/>
            <person name="Glass J.I."/>
            <person name="Rusch D."/>
            <person name="Podicherti R."/>
            <person name="Tsui H.-C.T."/>
            <person name="Winkler M.E."/>
        </authorList>
    </citation>
    <scope>NUCLEOTIDE SEQUENCE</scope>
</reference>
<dbReference type="PANTHER" id="PTHR35446">
    <property type="entry name" value="SI:CH211-175M2.5"/>
    <property type="match status" value="1"/>
</dbReference>
<evidence type="ECO:0000259" key="1">
    <source>
        <dbReference type="Pfam" id="PF02627"/>
    </source>
</evidence>